<organism evidence="8 9">
    <name type="scientific">Clostridium polyendosporum</name>
    <dbReference type="NCBI Taxonomy" id="69208"/>
    <lineage>
        <taxon>Bacteria</taxon>
        <taxon>Bacillati</taxon>
        <taxon>Bacillota</taxon>
        <taxon>Clostridia</taxon>
        <taxon>Eubacteriales</taxon>
        <taxon>Clostridiaceae</taxon>
        <taxon>Clostridium</taxon>
    </lineage>
</organism>
<dbReference type="PANTHER" id="PTHR40064">
    <property type="entry name" value="MEMBRANE PROTEIN-RELATED"/>
    <property type="match status" value="1"/>
</dbReference>
<dbReference type="Proteomes" id="UP000679179">
    <property type="component" value="Unassembled WGS sequence"/>
</dbReference>
<dbReference type="InterPro" id="IPR021062">
    <property type="entry name" value="ArAE_1_C"/>
</dbReference>
<dbReference type="InterPro" id="IPR052984">
    <property type="entry name" value="UPF0421"/>
</dbReference>
<keyword evidence="4 6" id="KW-1133">Transmembrane helix</keyword>
<name>A0A919RYZ7_9CLOT</name>
<dbReference type="InterPro" id="IPR038323">
    <property type="entry name" value="ArAE_1_C_sf"/>
</dbReference>
<dbReference type="RefSeq" id="WP_212903642.1">
    <property type="nucleotide sequence ID" value="NZ_BOPZ01000011.1"/>
</dbReference>
<gene>
    <name evidence="8" type="ORF">CPJCM30710_15920</name>
</gene>
<feature type="domain" description="Putative aromatic acid exporter C-terminal" evidence="7">
    <location>
        <begin position="148"/>
        <end position="312"/>
    </location>
</feature>
<evidence type="ECO:0000259" key="7">
    <source>
        <dbReference type="Pfam" id="PF11728"/>
    </source>
</evidence>
<sequence length="328" mass="37859">MKSFIGLRTLKTAVGATVAIIIAQVLGLGYAVSAGIITILSIQNTKKTSIIIALQRFGSTVLALFVAGTVFTLVGYNSIAFGLYLIIFIPLAIRFKVTDGIVVSSVLVTHLLVEKSISPYWIKNELFLMIIGAGIGILLNTYMPKIEGKIKEDQRDIEEKMRTILMHMAKALREQSVYIDEEKIFQDLENNLREASERAYRNLNNYIIYEAKYYVQYMEMRTLQLQILKYMRSYFTRFYMTFDQTDLVAAFTERVALALHEYNSAEGLLEDLKEVFQVCKIQSLPKTREEFENRAMLFQFLKDLEYLLEVKRTFKNNLTRELKENYES</sequence>
<keyword evidence="2" id="KW-1003">Cell membrane</keyword>
<dbReference type="Pfam" id="PF11728">
    <property type="entry name" value="ArAE_1_C"/>
    <property type="match status" value="1"/>
</dbReference>
<dbReference type="AlphaFoldDB" id="A0A919RYZ7"/>
<feature type="transmembrane region" description="Helical" evidence="6">
    <location>
        <begin position="61"/>
        <end position="87"/>
    </location>
</feature>
<evidence type="ECO:0000256" key="2">
    <source>
        <dbReference type="ARBA" id="ARBA00022475"/>
    </source>
</evidence>
<evidence type="ECO:0000256" key="3">
    <source>
        <dbReference type="ARBA" id="ARBA00022692"/>
    </source>
</evidence>
<keyword evidence="3 6" id="KW-0812">Transmembrane</keyword>
<evidence type="ECO:0000256" key="1">
    <source>
        <dbReference type="ARBA" id="ARBA00004651"/>
    </source>
</evidence>
<feature type="transmembrane region" description="Helical" evidence="6">
    <location>
        <begin position="12"/>
        <end position="40"/>
    </location>
</feature>
<protein>
    <submittedName>
        <fullName evidence="8">Membrane protein</fullName>
    </submittedName>
</protein>
<feature type="transmembrane region" description="Helical" evidence="6">
    <location>
        <begin position="125"/>
        <end position="143"/>
    </location>
</feature>
<dbReference type="GO" id="GO:0005886">
    <property type="term" value="C:plasma membrane"/>
    <property type="evidence" value="ECO:0007669"/>
    <property type="project" value="UniProtKB-SubCell"/>
</dbReference>
<proteinExistence type="predicted"/>
<keyword evidence="9" id="KW-1185">Reference proteome</keyword>
<comment type="caution">
    <text evidence="8">The sequence shown here is derived from an EMBL/GenBank/DDBJ whole genome shotgun (WGS) entry which is preliminary data.</text>
</comment>
<evidence type="ECO:0000313" key="9">
    <source>
        <dbReference type="Proteomes" id="UP000679179"/>
    </source>
</evidence>
<accession>A0A919RYZ7</accession>
<dbReference type="PANTHER" id="PTHR40064:SF1">
    <property type="entry name" value="MEMBRANE PROTEIN"/>
    <property type="match status" value="1"/>
</dbReference>
<dbReference type="Gene3D" id="1.20.120.940">
    <property type="entry name" value="Putative aromatic acid exporter, C-terminal domain"/>
    <property type="match status" value="1"/>
</dbReference>
<reference evidence="8" key="1">
    <citation type="submission" date="2021-03" db="EMBL/GenBank/DDBJ databases">
        <title>Taxonomic study of Clostridium polyendosporum from meadow-gley soil under rice.</title>
        <authorList>
            <person name="Kobayashi H."/>
            <person name="Tanizawa Y."/>
            <person name="Yagura M."/>
        </authorList>
    </citation>
    <scope>NUCLEOTIDE SEQUENCE</scope>
    <source>
        <strain evidence="8">JCM 30710</strain>
    </source>
</reference>
<dbReference type="Pfam" id="PF06081">
    <property type="entry name" value="ArAE_1"/>
    <property type="match status" value="1"/>
</dbReference>
<evidence type="ECO:0000256" key="6">
    <source>
        <dbReference type="SAM" id="Phobius"/>
    </source>
</evidence>
<evidence type="ECO:0000256" key="4">
    <source>
        <dbReference type="ARBA" id="ARBA00022989"/>
    </source>
</evidence>
<evidence type="ECO:0000313" key="8">
    <source>
        <dbReference type="EMBL" id="GIM28926.1"/>
    </source>
</evidence>
<keyword evidence="5 6" id="KW-0472">Membrane</keyword>
<dbReference type="EMBL" id="BOPZ01000011">
    <property type="protein sequence ID" value="GIM28926.1"/>
    <property type="molecule type" value="Genomic_DNA"/>
</dbReference>
<evidence type="ECO:0000256" key="5">
    <source>
        <dbReference type="ARBA" id="ARBA00023136"/>
    </source>
</evidence>
<dbReference type="InterPro" id="IPR010343">
    <property type="entry name" value="ArAE_1"/>
</dbReference>
<comment type="subcellular location">
    <subcellularLocation>
        <location evidence="1">Cell membrane</location>
        <topology evidence="1">Multi-pass membrane protein</topology>
    </subcellularLocation>
</comment>